<protein>
    <recommendedName>
        <fullName evidence="1">HTH luxR-type domain-containing protein</fullName>
    </recommendedName>
</protein>
<dbReference type="Gene3D" id="3.30.450.80">
    <property type="entry name" value="Transcription factor LuxR-like, autoinducer-binding domain"/>
    <property type="match status" value="1"/>
</dbReference>
<dbReference type="InterPro" id="IPR036693">
    <property type="entry name" value="TF_LuxR_autoind-bd_dom_sf"/>
</dbReference>
<dbReference type="SMART" id="SM00421">
    <property type="entry name" value="HTH_LUXR"/>
    <property type="match status" value="1"/>
</dbReference>
<dbReference type="Pfam" id="PF00196">
    <property type="entry name" value="GerE"/>
    <property type="match status" value="1"/>
</dbReference>
<feature type="domain" description="HTH luxR-type" evidence="1">
    <location>
        <begin position="181"/>
        <end position="246"/>
    </location>
</feature>
<dbReference type="PROSITE" id="PS50043">
    <property type="entry name" value="HTH_LUXR_2"/>
    <property type="match status" value="1"/>
</dbReference>
<dbReference type="Proteomes" id="UP000194664">
    <property type="component" value="Unassembled WGS sequence"/>
</dbReference>
<dbReference type="GO" id="GO:0003677">
    <property type="term" value="F:DNA binding"/>
    <property type="evidence" value="ECO:0007669"/>
    <property type="project" value="InterPro"/>
</dbReference>
<dbReference type="PRINTS" id="PR00038">
    <property type="entry name" value="HTHLUXR"/>
</dbReference>
<organism evidence="2 3">
    <name type="scientific">Marivivens niveibacter</name>
    <dbReference type="NCBI Taxonomy" id="1930667"/>
    <lineage>
        <taxon>Bacteria</taxon>
        <taxon>Pseudomonadati</taxon>
        <taxon>Pseudomonadota</taxon>
        <taxon>Alphaproteobacteria</taxon>
        <taxon>Rhodobacterales</taxon>
        <taxon>Paracoccaceae</taxon>
        <taxon>Marivivens group</taxon>
        <taxon>Marivivens</taxon>
    </lineage>
</organism>
<reference evidence="2 3" key="1">
    <citation type="submission" date="2016-12" db="EMBL/GenBank/DDBJ databases">
        <title>The draft genome sequence of HSLHS2.</title>
        <authorList>
            <person name="Hu D."/>
            <person name="Wang L."/>
            <person name="Shao Z."/>
        </authorList>
    </citation>
    <scope>NUCLEOTIDE SEQUENCE [LARGE SCALE GENOMIC DNA]</scope>
    <source>
        <strain evidence="2">MCCC 1A06712</strain>
    </source>
</reference>
<dbReference type="RefSeq" id="WP_086452450.1">
    <property type="nucleotide sequence ID" value="NZ_MSPP01000007.1"/>
</dbReference>
<dbReference type="SUPFAM" id="SSF46894">
    <property type="entry name" value="C-terminal effector domain of the bipartite response regulators"/>
    <property type="match status" value="1"/>
</dbReference>
<keyword evidence="3" id="KW-1185">Reference proteome</keyword>
<dbReference type="GO" id="GO:0006355">
    <property type="term" value="P:regulation of DNA-templated transcription"/>
    <property type="evidence" value="ECO:0007669"/>
    <property type="project" value="InterPro"/>
</dbReference>
<dbReference type="InterPro" id="IPR036388">
    <property type="entry name" value="WH-like_DNA-bd_sf"/>
</dbReference>
<accession>A0A251WVC8</accession>
<proteinExistence type="predicted"/>
<evidence type="ECO:0000313" key="3">
    <source>
        <dbReference type="Proteomes" id="UP000194664"/>
    </source>
</evidence>
<sequence length="248" mass="28064">MTDGSVIKPYSVSDFAMDVSDGADPFETFQTFIECLGARGYFYGFVGMKSDLDEFDYSQVLFSHHTYGAKWNAICSGQPIDQDITIQLLLGGRSVVFWESDEVRDAIHTEEQKRIYDAEIELGMLHGCSVMIEKSDFGASGLGLWVDTVSTEAEMVQYWNRHGDQIRQAAQILDARARRDRANSLICLTPRELESITWLVKGLRPQEACFRMSISEKTFEKHIASVKRKLKARTRDSAIAKAVMLRLV</sequence>
<dbReference type="EMBL" id="MSPP01000007">
    <property type="protein sequence ID" value="OUD08211.1"/>
    <property type="molecule type" value="Genomic_DNA"/>
</dbReference>
<dbReference type="OrthoDB" id="7692966at2"/>
<gene>
    <name evidence="2" type="ORF">BVC71_14715</name>
</gene>
<dbReference type="Gene3D" id="1.10.10.10">
    <property type="entry name" value="Winged helix-like DNA-binding domain superfamily/Winged helix DNA-binding domain"/>
    <property type="match status" value="1"/>
</dbReference>
<evidence type="ECO:0000259" key="1">
    <source>
        <dbReference type="PROSITE" id="PS50043"/>
    </source>
</evidence>
<comment type="caution">
    <text evidence="2">The sequence shown here is derived from an EMBL/GenBank/DDBJ whole genome shotgun (WGS) entry which is preliminary data.</text>
</comment>
<dbReference type="AlphaFoldDB" id="A0A251WVC8"/>
<evidence type="ECO:0000313" key="2">
    <source>
        <dbReference type="EMBL" id="OUD08211.1"/>
    </source>
</evidence>
<dbReference type="InterPro" id="IPR000792">
    <property type="entry name" value="Tscrpt_reg_LuxR_C"/>
</dbReference>
<name>A0A251WVC8_9RHOB</name>
<dbReference type="InterPro" id="IPR016032">
    <property type="entry name" value="Sig_transdc_resp-reg_C-effctor"/>
</dbReference>
<dbReference type="SUPFAM" id="SSF75516">
    <property type="entry name" value="Pheromone-binding domain of LuxR-like quorum-sensing transcription factors"/>
    <property type="match status" value="1"/>
</dbReference>
<dbReference type="CDD" id="cd06170">
    <property type="entry name" value="LuxR_C_like"/>
    <property type="match status" value="1"/>
</dbReference>